<dbReference type="EMBL" id="SPNV01000079">
    <property type="protein sequence ID" value="KAF5862205.1"/>
    <property type="molecule type" value="Genomic_DNA"/>
</dbReference>
<accession>A0A8H6A9E9</accession>
<name>A0A8H6A9E9_PETAA</name>
<dbReference type="PANTHER" id="PTHR47129:SF1">
    <property type="entry name" value="NMRA-LIKE DOMAIN-CONTAINING PROTEIN"/>
    <property type="match status" value="1"/>
</dbReference>
<keyword evidence="2" id="KW-1185">Reference proteome</keyword>
<proteinExistence type="predicted"/>
<reference evidence="1 2" key="1">
    <citation type="submission" date="2019-04" db="EMBL/GenBank/DDBJ databases">
        <title>Aspergillus burnettii sp. nov., novel species from soil in southeast Queensland.</title>
        <authorList>
            <person name="Gilchrist C.L.M."/>
            <person name="Pitt J.I."/>
            <person name="Lange L."/>
            <person name="Lacey H.J."/>
            <person name="Vuong D."/>
            <person name="Midgley D.J."/>
            <person name="Greenfield P."/>
            <person name="Bradbury M."/>
            <person name="Lacey E."/>
            <person name="Busk P.K."/>
            <person name="Pilgaard B."/>
            <person name="Chooi Y.H."/>
            <person name="Piggott A.M."/>
        </authorList>
    </citation>
    <scope>NUCLEOTIDE SEQUENCE [LARGE SCALE GENOMIC DNA]</scope>
    <source>
        <strain evidence="1 2">FRR 5400</strain>
    </source>
</reference>
<evidence type="ECO:0000313" key="1">
    <source>
        <dbReference type="EMBL" id="KAF5862205.1"/>
    </source>
</evidence>
<evidence type="ECO:0000313" key="2">
    <source>
        <dbReference type="Proteomes" id="UP000541154"/>
    </source>
</evidence>
<sequence length="145" mass="15920">MGAHLATETDLATELPRPIALLTYIAICEGLYSDLFSIYLALFDQRNLVEEITIPQSGSGLGIAWPKRNGIGEATANMIVSYTAGPEILRFLNQVVLLSRPEVMSLGETVRLLGRAVGKSSRFGRSRRTNVLLCRKLGVRLRTAM</sequence>
<protein>
    <submittedName>
        <fullName evidence="1">Uncharacterized protein</fullName>
    </submittedName>
</protein>
<dbReference type="PANTHER" id="PTHR47129">
    <property type="entry name" value="QUINONE OXIDOREDUCTASE 2"/>
    <property type="match status" value="1"/>
</dbReference>
<dbReference type="AlphaFoldDB" id="A0A8H6A9E9"/>
<dbReference type="Proteomes" id="UP000541154">
    <property type="component" value="Unassembled WGS sequence"/>
</dbReference>
<organism evidence="1 2">
    <name type="scientific">Petromyces alliaceus</name>
    <name type="common">Aspergillus alliaceus</name>
    <dbReference type="NCBI Taxonomy" id="209559"/>
    <lineage>
        <taxon>Eukaryota</taxon>
        <taxon>Fungi</taxon>
        <taxon>Dikarya</taxon>
        <taxon>Ascomycota</taxon>
        <taxon>Pezizomycotina</taxon>
        <taxon>Eurotiomycetes</taxon>
        <taxon>Eurotiomycetidae</taxon>
        <taxon>Eurotiales</taxon>
        <taxon>Aspergillaceae</taxon>
        <taxon>Aspergillus</taxon>
        <taxon>Aspergillus subgen. Circumdati</taxon>
    </lineage>
</organism>
<comment type="caution">
    <text evidence="1">The sequence shown here is derived from an EMBL/GenBank/DDBJ whole genome shotgun (WGS) entry which is preliminary data.</text>
</comment>
<gene>
    <name evidence="1" type="ORF">ETB97_011910</name>
</gene>
<dbReference type="InterPro" id="IPR052718">
    <property type="entry name" value="NmrA-type_oxidoreductase"/>
</dbReference>